<feature type="domain" description="Methyltransferase type 11" evidence="4">
    <location>
        <begin position="67"/>
        <end position="154"/>
    </location>
</feature>
<dbReference type="Proteomes" id="UP001484535">
    <property type="component" value="Unassembled WGS sequence"/>
</dbReference>
<protein>
    <submittedName>
        <fullName evidence="5">Class I SAM-dependent methyltransferase</fullName>
        <ecNumber evidence="5">2.1.-.-</ecNumber>
    </submittedName>
</protein>
<evidence type="ECO:0000259" key="4">
    <source>
        <dbReference type="Pfam" id="PF08241"/>
    </source>
</evidence>
<dbReference type="InterPro" id="IPR029063">
    <property type="entry name" value="SAM-dependent_MTases_sf"/>
</dbReference>
<sequence length="210" mass="24499">MDQLFIAERIKLKPVDNPTLLGVRQKFNEEYGRRFGKTKGTGLYSETDWRRLDWVLDQIPEDCRTILDVGTGPGALINTLALSDRFEAVNGIDVRQYTKFVSLTDKFTLDIMDATQMVFEDNQFDCVICMEVIEHLPDGKMEAAIAELRRVARKRLIMSVPFKEPEPLPHYHLQRFDEERIQRVFPRAEYELVGVERPVPWAFLTESFRD</sequence>
<dbReference type="RefSeq" id="WP_346785557.1">
    <property type="nucleotide sequence ID" value="NZ_JBDLBR010000004.1"/>
</dbReference>
<comment type="caution">
    <text evidence="5">The sequence shown here is derived from an EMBL/GenBank/DDBJ whole genome shotgun (WGS) entry which is preliminary data.</text>
</comment>
<keyword evidence="3" id="KW-0949">S-adenosyl-L-methionine</keyword>
<proteinExistence type="predicted"/>
<reference evidence="5 6" key="1">
    <citation type="submission" date="2024-05" db="EMBL/GenBank/DDBJ databases">
        <authorList>
            <person name="Park S."/>
        </authorList>
    </citation>
    <scope>NUCLEOTIDE SEQUENCE [LARGE SCALE GENOMIC DNA]</scope>
    <source>
        <strain evidence="5 6">DGU5</strain>
    </source>
</reference>
<dbReference type="GO" id="GO:0032259">
    <property type="term" value="P:methylation"/>
    <property type="evidence" value="ECO:0007669"/>
    <property type="project" value="UniProtKB-KW"/>
</dbReference>
<keyword evidence="2 5" id="KW-0808">Transferase</keyword>
<keyword evidence="1 5" id="KW-0489">Methyltransferase</keyword>
<dbReference type="EC" id="2.1.-.-" evidence="5"/>
<dbReference type="EMBL" id="JBDLBR010000004">
    <property type="protein sequence ID" value="MEN7538102.1"/>
    <property type="molecule type" value="Genomic_DNA"/>
</dbReference>
<dbReference type="PANTHER" id="PTHR43464:SF19">
    <property type="entry name" value="UBIQUINONE BIOSYNTHESIS O-METHYLTRANSFERASE, MITOCHONDRIAL"/>
    <property type="match status" value="1"/>
</dbReference>
<evidence type="ECO:0000313" key="5">
    <source>
        <dbReference type="EMBL" id="MEN7538102.1"/>
    </source>
</evidence>
<evidence type="ECO:0000256" key="3">
    <source>
        <dbReference type="ARBA" id="ARBA00022691"/>
    </source>
</evidence>
<keyword evidence="6" id="KW-1185">Reference proteome</keyword>
<evidence type="ECO:0000256" key="2">
    <source>
        <dbReference type="ARBA" id="ARBA00022679"/>
    </source>
</evidence>
<organism evidence="5 6">
    <name type="scientific">Aurantiacibacter flavus</name>
    <dbReference type="NCBI Taxonomy" id="3145232"/>
    <lineage>
        <taxon>Bacteria</taxon>
        <taxon>Pseudomonadati</taxon>
        <taxon>Pseudomonadota</taxon>
        <taxon>Alphaproteobacteria</taxon>
        <taxon>Sphingomonadales</taxon>
        <taxon>Erythrobacteraceae</taxon>
        <taxon>Aurantiacibacter</taxon>
    </lineage>
</organism>
<evidence type="ECO:0000256" key="1">
    <source>
        <dbReference type="ARBA" id="ARBA00022603"/>
    </source>
</evidence>
<name>A0ABV0D208_9SPHN</name>
<gene>
    <name evidence="5" type="ORF">ABDJ38_13040</name>
</gene>
<accession>A0ABV0D208</accession>
<evidence type="ECO:0000313" key="6">
    <source>
        <dbReference type="Proteomes" id="UP001484535"/>
    </source>
</evidence>
<dbReference type="Pfam" id="PF08241">
    <property type="entry name" value="Methyltransf_11"/>
    <property type="match status" value="1"/>
</dbReference>
<dbReference type="SUPFAM" id="SSF53335">
    <property type="entry name" value="S-adenosyl-L-methionine-dependent methyltransferases"/>
    <property type="match status" value="1"/>
</dbReference>
<dbReference type="GO" id="GO:0008168">
    <property type="term" value="F:methyltransferase activity"/>
    <property type="evidence" value="ECO:0007669"/>
    <property type="project" value="UniProtKB-KW"/>
</dbReference>
<dbReference type="InterPro" id="IPR013216">
    <property type="entry name" value="Methyltransf_11"/>
</dbReference>
<dbReference type="CDD" id="cd02440">
    <property type="entry name" value="AdoMet_MTases"/>
    <property type="match status" value="1"/>
</dbReference>
<dbReference type="PANTHER" id="PTHR43464">
    <property type="entry name" value="METHYLTRANSFERASE"/>
    <property type="match status" value="1"/>
</dbReference>
<dbReference type="Gene3D" id="3.40.50.150">
    <property type="entry name" value="Vaccinia Virus protein VP39"/>
    <property type="match status" value="1"/>
</dbReference>